<feature type="region of interest" description="Disordered" evidence="1">
    <location>
        <begin position="1"/>
        <end position="23"/>
    </location>
</feature>
<dbReference type="Gene3D" id="3.30.1120.70">
    <property type="match status" value="1"/>
</dbReference>
<dbReference type="InterPro" id="IPR006427">
    <property type="entry name" value="Portal_HK97"/>
</dbReference>
<protein>
    <submittedName>
        <fullName evidence="2">Phage portal protein</fullName>
    </submittedName>
</protein>
<dbReference type="NCBIfam" id="TIGR01537">
    <property type="entry name" value="portal_HK97"/>
    <property type="match status" value="1"/>
</dbReference>
<dbReference type="Proteomes" id="UP001422759">
    <property type="component" value="Unassembled WGS sequence"/>
</dbReference>
<feature type="compositionally biased region" description="Low complexity" evidence="1">
    <location>
        <begin position="401"/>
        <end position="425"/>
    </location>
</feature>
<accession>A0ABN2Z774</accession>
<evidence type="ECO:0000256" key="1">
    <source>
        <dbReference type="SAM" id="MobiDB-lite"/>
    </source>
</evidence>
<evidence type="ECO:0000313" key="3">
    <source>
        <dbReference type="Proteomes" id="UP001422759"/>
    </source>
</evidence>
<dbReference type="EMBL" id="BAAANT010000008">
    <property type="protein sequence ID" value="GAA2137799.1"/>
    <property type="molecule type" value="Genomic_DNA"/>
</dbReference>
<dbReference type="Gene3D" id="3.40.140.120">
    <property type="match status" value="1"/>
</dbReference>
<dbReference type="Pfam" id="PF04860">
    <property type="entry name" value="Phage_portal"/>
    <property type="match status" value="1"/>
</dbReference>
<dbReference type="RefSeq" id="WP_344462767.1">
    <property type="nucleotide sequence ID" value="NZ_BAAANT010000008.1"/>
</dbReference>
<gene>
    <name evidence="2" type="ORF">GCM10009760_18590</name>
</gene>
<dbReference type="Gene3D" id="1.20.1270.210">
    <property type="match status" value="1"/>
</dbReference>
<feature type="region of interest" description="Disordered" evidence="1">
    <location>
        <begin position="382"/>
        <end position="425"/>
    </location>
</feature>
<proteinExistence type="predicted"/>
<comment type="caution">
    <text evidence="2">The sequence shown here is derived from an EMBL/GenBank/DDBJ whole genome shotgun (WGS) entry which is preliminary data.</text>
</comment>
<dbReference type="InterPro" id="IPR006944">
    <property type="entry name" value="Phage/GTA_portal"/>
</dbReference>
<evidence type="ECO:0000313" key="2">
    <source>
        <dbReference type="EMBL" id="GAA2137799.1"/>
    </source>
</evidence>
<keyword evidence="3" id="KW-1185">Reference proteome</keyword>
<organism evidence="2 3">
    <name type="scientific">Kitasatospora kazusensis</name>
    <dbReference type="NCBI Taxonomy" id="407974"/>
    <lineage>
        <taxon>Bacteria</taxon>
        <taxon>Bacillati</taxon>
        <taxon>Actinomycetota</taxon>
        <taxon>Actinomycetes</taxon>
        <taxon>Kitasatosporales</taxon>
        <taxon>Streptomycetaceae</taxon>
        <taxon>Kitasatospora</taxon>
    </lineage>
</organism>
<name>A0ABN2Z774_9ACTN</name>
<sequence length="425" mass="45239">MSLLRRASRTRPERRFYAPQSSAGDPWAIPSNGSLAAFTPSGVPVTEDTAMSLLAVAACVRILSTKVAGLPFDAIRMRGPLRENIDPAPIIVGDPFGGTNNTAYPSRRVGFGQLMVSLLLRGNGYCLVLARDTLGRPTRLQVLHPDRVRCGWAPDGSGQRVYQINRKPVPTENIVHLMGMSHPEAATGMSLIAYARNAISLGLAAEEFGGRFFGNGAHMSGILEVPGDLDKERARALKESFTASHAGLQNAHAIGVLSGGAQFKPISVSPEDAQFLGTRQAQNLDIAMLFGVPPHMLGQVDRTTSWGTGIEQQSLGFLRYTLEAWTGLFEDAWSAMLPRPHVAAFDLDALLRTDTAGRFAVYTQARTAGIMTQDEIRARENLAPLPDGKGADINAPLNSSASPKADGADPGAASAKSDAASGMEP</sequence>
<reference evidence="2 3" key="1">
    <citation type="journal article" date="2019" name="Int. J. Syst. Evol. Microbiol.">
        <title>The Global Catalogue of Microorganisms (GCM) 10K type strain sequencing project: providing services to taxonomists for standard genome sequencing and annotation.</title>
        <authorList>
            <consortium name="The Broad Institute Genomics Platform"/>
            <consortium name="The Broad Institute Genome Sequencing Center for Infectious Disease"/>
            <person name="Wu L."/>
            <person name="Ma J."/>
        </authorList>
    </citation>
    <scope>NUCLEOTIDE SEQUENCE [LARGE SCALE GENOMIC DNA]</scope>
    <source>
        <strain evidence="2 3">JCM 14560</strain>
    </source>
</reference>